<accession>A0A8K0DUD8</accession>
<dbReference type="CDD" id="cd13920">
    <property type="entry name" value="Stellacyanin"/>
    <property type="match status" value="1"/>
</dbReference>
<dbReference type="SUPFAM" id="SSF49503">
    <property type="entry name" value="Cupredoxins"/>
    <property type="match status" value="1"/>
</dbReference>
<evidence type="ECO:0000256" key="1">
    <source>
        <dbReference type="ARBA" id="ARBA00023157"/>
    </source>
</evidence>
<reference evidence="6" key="1">
    <citation type="submission" date="2020-03" db="EMBL/GenBank/DDBJ databases">
        <title>A high-quality chromosome-level genome assembly of a woody plant with both climbing and erect habits, Rhamnella rubrinervis.</title>
        <authorList>
            <person name="Lu Z."/>
            <person name="Yang Y."/>
            <person name="Zhu X."/>
            <person name="Sun Y."/>
        </authorList>
    </citation>
    <scope>NUCLEOTIDE SEQUENCE</scope>
    <source>
        <strain evidence="6">BYM</strain>
        <tissue evidence="6">Leaf</tissue>
    </source>
</reference>
<dbReference type="GO" id="GO:0009055">
    <property type="term" value="F:electron transfer activity"/>
    <property type="evidence" value="ECO:0007669"/>
    <property type="project" value="InterPro"/>
</dbReference>
<dbReference type="AlphaFoldDB" id="A0A8K0DUD8"/>
<keyword evidence="4" id="KW-0472">Membrane</keyword>
<evidence type="ECO:0000256" key="2">
    <source>
        <dbReference type="ARBA" id="ARBA00023180"/>
    </source>
</evidence>
<dbReference type="PANTHER" id="PTHR33021:SF288">
    <property type="entry name" value="OS03G0648500 PROTEIN"/>
    <property type="match status" value="1"/>
</dbReference>
<dbReference type="InterPro" id="IPR003245">
    <property type="entry name" value="Phytocyanin_dom"/>
</dbReference>
<dbReference type="Proteomes" id="UP000796880">
    <property type="component" value="Unassembled WGS sequence"/>
</dbReference>
<evidence type="ECO:0000256" key="4">
    <source>
        <dbReference type="SAM" id="Phobius"/>
    </source>
</evidence>
<sequence>MALRRDYHFIRVVMVMVVAILMAVSPSSACSYGLQYSVGDSLWTIPPTPDYFSNWSTSIFFKIGDSLVFDFETGFFNVIQVSKQEYERCTALNPMKMIFRGPAILSLSESGVFYFMCNISNYCILGQKISITVHDCPTHNPSVLSPSPSPSPSPPPVPVVPSVPPKRSPEPPTRDGHTSPGPSPFSTGNTPEVPTVDKSGAFSDRAMFGFVSGSISSMCLVVVLAFYTLLV</sequence>
<evidence type="ECO:0000313" key="6">
    <source>
        <dbReference type="EMBL" id="KAF3434418.1"/>
    </source>
</evidence>
<feature type="compositionally biased region" description="Basic and acidic residues" evidence="3">
    <location>
        <begin position="167"/>
        <end position="177"/>
    </location>
</feature>
<comment type="caution">
    <text evidence="6">The sequence shown here is derived from an EMBL/GenBank/DDBJ whole genome shotgun (WGS) entry which is preliminary data.</text>
</comment>
<gene>
    <name evidence="6" type="ORF">FNV43_RR25521</name>
</gene>
<dbReference type="InterPro" id="IPR039391">
    <property type="entry name" value="Phytocyanin-like"/>
</dbReference>
<organism evidence="6 7">
    <name type="scientific">Rhamnella rubrinervis</name>
    <dbReference type="NCBI Taxonomy" id="2594499"/>
    <lineage>
        <taxon>Eukaryota</taxon>
        <taxon>Viridiplantae</taxon>
        <taxon>Streptophyta</taxon>
        <taxon>Embryophyta</taxon>
        <taxon>Tracheophyta</taxon>
        <taxon>Spermatophyta</taxon>
        <taxon>Magnoliopsida</taxon>
        <taxon>eudicotyledons</taxon>
        <taxon>Gunneridae</taxon>
        <taxon>Pentapetalae</taxon>
        <taxon>rosids</taxon>
        <taxon>fabids</taxon>
        <taxon>Rosales</taxon>
        <taxon>Rhamnaceae</taxon>
        <taxon>rhamnoid group</taxon>
        <taxon>Rhamneae</taxon>
        <taxon>Rhamnella</taxon>
    </lineage>
</organism>
<keyword evidence="7" id="KW-1185">Reference proteome</keyword>
<dbReference type="GO" id="GO:0005886">
    <property type="term" value="C:plasma membrane"/>
    <property type="evidence" value="ECO:0007669"/>
    <property type="project" value="TreeGrafter"/>
</dbReference>
<dbReference type="FunFam" id="2.60.40.420:FF:000034">
    <property type="entry name" value="Cupredoxin superfamily protein"/>
    <property type="match status" value="1"/>
</dbReference>
<keyword evidence="1" id="KW-1015">Disulfide bond</keyword>
<dbReference type="PROSITE" id="PS51485">
    <property type="entry name" value="PHYTOCYANIN"/>
    <property type="match status" value="1"/>
</dbReference>
<dbReference type="OrthoDB" id="2015260at2759"/>
<keyword evidence="4" id="KW-0812">Transmembrane</keyword>
<feature type="region of interest" description="Disordered" evidence="3">
    <location>
        <begin position="141"/>
        <end position="198"/>
    </location>
</feature>
<dbReference type="Gene3D" id="2.60.40.420">
    <property type="entry name" value="Cupredoxins - blue copper proteins"/>
    <property type="match status" value="1"/>
</dbReference>
<feature type="compositionally biased region" description="Pro residues" evidence="3">
    <location>
        <begin position="147"/>
        <end position="166"/>
    </location>
</feature>
<dbReference type="EMBL" id="VOIH02000011">
    <property type="protein sequence ID" value="KAF3434418.1"/>
    <property type="molecule type" value="Genomic_DNA"/>
</dbReference>
<feature type="transmembrane region" description="Helical" evidence="4">
    <location>
        <begin position="12"/>
        <end position="34"/>
    </location>
</feature>
<dbReference type="InterPro" id="IPR008972">
    <property type="entry name" value="Cupredoxin"/>
</dbReference>
<dbReference type="Pfam" id="PF02298">
    <property type="entry name" value="Cu_bind_like"/>
    <property type="match status" value="1"/>
</dbReference>
<proteinExistence type="predicted"/>
<evidence type="ECO:0000256" key="3">
    <source>
        <dbReference type="SAM" id="MobiDB-lite"/>
    </source>
</evidence>
<feature type="domain" description="Phytocyanin" evidence="5">
    <location>
        <begin position="34"/>
        <end position="135"/>
    </location>
</feature>
<keyword evidence="4" id="KW-1133">Transmembrane helix</keyword>
<evidence type="ECO:0000259" key="5">
    <source>
        <dbReference type="PROSITE" id="PS51485"/>
    </source>
</evidence>
<name>A0A8K0DUD8_9ROSA</name>
<dbReference type="PANTHER" id="PTHR33021">
    <property type="entry name" value="BLUE COPPER PROTEIN"/>
    <property type="match status" value="1"/>
</dbReference>
<keyword evidence="2" id="KW-0325">Glycoprotein</keyword>
<feature type="transmembrane region" description="Helical" evidence="4">
    <location>
        <begin position="206"/>
        <end position="230"/>
    </location>
</feature>
<protein>
    <recommendedName>
        <fullName evidence="5">Phytocyanin domain-containing protein</fullName>
    </recommendedName>
</protein>
<evidence type="ECO:0000313" key="7">
    <source>
        <dbReference type="Proteomes" id="UP000796880"/>
    </source>
</evidence>